<dbReference type="Gene3D" id="1.10.3300.10">
    <property type="entry name" value="Jann2411-like domain"/>
    <property type="match status" value="1"/>
</dbReference>
<dbReference type="RefSeq" id="WP_141921622.1">
    <property type="nucleotide sequence ID" value="NZ_VFQC01000001.1"/>
</dbReference>
<name>A0A543NET4_9ACTN</name>
<gene>
    <name evidence="2" type="ORF">FHX37_0230</name>
</gene>
<sequence length="184" mass="20768">MAYTRPPAPAELERVETFCNSARFLYGEDAFTDLRSARAWLREHGWADAAETADEGALGRLRRLRAALRDHLEDPTAPAAREVLTDLAHRVLGPPRWDDPGERPRLRPREQGAVEALASELLAVLATAELSGGRERLKVCRFQQCRWVYYDRSPGNNSAWCSMDICGARNKMRSYRARREGNGS</sequence>
<reference evidence="2 3" key="1">
    <citation type="submission" date="2019-06" db="EMBL/GenBank/DDBJ databases">
        <title>Sequencing the genomes of 1000 actinobacteria strains.</title>
        <authorList>
            <person name="Klenk H.-P."/>
        </authorList>
    </citation>
    <scope>NUCLEOTIDE SEQUENCE [LARGE SCALE GENOMIC DNA]</scope>
    <source>
        <strain evidence="2 3">DSM 45015</strain>
    </source>
</reference>
<dbReference type="EMBL" id="VFQC01000001">
    <property type="protein sequence ID" value="TQN30353.1"/>
    <property type="molecule type" value="Genomic_DNA"/>
</dbReference>
<protein>
    <submittedName>
        <fullName evidence="2">Putative RNA-binding Zn ribbon-like protein</fullName>
    </submittedName>
</protein>
<dbReference type="InterPro" id="IPR010852">
    <property type="entry name" value="ABATE"/>
</dbReference>
<dbReference type="PANTHER" id="PTHR35525">
    <property type="entry name" value="BLL6575 PROTEIN"/>
    <property type="match status" value="1"/>
</dbReference>
<organism evidence="2 3">
    <name type="scientific">Haloactinospora alba</name>
    <dbReference type="NCBI Taxonomy" id="405555"/>
    <lineage>
        <taxon>Bacteria</taxon>
        <taxon>Bacillati</taxon>
        <taxon>Actinomycetota</taxon>
        <taxon>Actinomycetes</taxon>
        <taxon>Streptosporangiales</taxon>
        <taxon>Nocardiopsidaceae</taxon>
        <taxon>Haloactinospora</taxon>
    </lineage>
</organism>
<dbReference type="SUPFAM" id="SSF160904">
    <property type="entry name" value="Jann2411-like"/>
    <property type="match status" value="1"/>
</dbReference>
<dbReference type="Pfam" id="PF11706">
    <property type="entry name" value="zf-CGNR"/>
    <property type="match status" value="1"/>
</dbReference>
<dbReference type="AlphaFoldDB" id="A0A543NET4"/>
<accession>A0A543NET4</accession>
<evidence type="ECO:0000313" key="3">
    <source>
        <dbReference type="Proteomes" id="UP000317422"/>
    </source>
</evidence>
<dbReference type="InterPro" id="IPR023286">
    <property type="entry name" value="ABATE_dom_sf"/>
</dbReference>
<dbReference type="OrthoDB" id="3211108at2"/>
<feature type="domain" description="Zinc finger CGNR" evidence="1">
    <location>
        <begin position="136"/>
        <end position="179"/>
    </location>
</feature>
<dbReference type="Proteomes" id="UP000317422">
    <property type="component" value="Unassembled WGS sequence"/>
</dbReference>
<dbReference type="InterPro" id="IPR021005">
    <property type="entry name" value="Znf_CGNR"/>
</dbReference>
<dbReference type="Pfam" id="PF07336">
    <property type="entry name" value="ABATE"/>
    <property type="match status" value="1"/>
</dbReference>
<comment type="caution">
    <text evidence="2">The sequence shown here is derived from an EMBL/GenBank/DDBJ whole genome shotgun (WGS) entry which is preliminary data.</text>
</comment>
<evidence type="ECO:0000313" key="2">
    <source>
        <dbReference type="EMBL" id="TQN30353.1"/>
    </source>
</evidence>
<dbReference type="PANTHER" id="PTHR35525:SF3">
    <property type="entry name" value="BLL6575 PROTEIN"/>
    <property type="match status" value="1"/>
</dbReference>
<evidence type="ECO:0000259" key="1">
    <source>
        <dbReference type="Pfam" id="PF11706"/>
    </source>
</evidence>
<proteinExistence type="predicted"/>
<keyword evidence="3" id="KW-1185">Reference proteome</keyword>